<dbReference type="Pfam" id="PF13456">
    <property type="entry name" value="RVT_3"/>
    <property type="match status" value="1"/>
</dbReference>
<keyword evidence="3" id="KW-1185">Reference proteome</keyword>
<dbReference type="InterPro" id="IPR002156">
    <property type="entry name" value="RNaseH_domain"/>
</dbReference>
<dbReference type="OrthoDB" id="7845843at2"/>
<dbReference type="EMBL" id="FNDU01000001">
    <property type="protein sequence ID" value="SDH51580.1"/>
    <property type="molecule type" value="Genomic_DNA"/>
</dbReference>
<organism evidence="2 3">
    <name type="scientific">Alteribacillus bidgolensis</name>
    <dbReference type="NCBI Taxonomy" id="930129"/>
    <lineage>
        <taxon>Bacteria</taxon>
        <taxon>Bacillati</taxon>
        <taxon>Bacillota</taxon>
        <taxon>Bacilli</taxon>
        <taxon>Bacillales</taxon>
        <taxon>Bacillaceae</taxon>
        <taxon>Alteribacillus</taxon>
    </lineage>
</organism>
<dbReference type="Proteomes" id="UP000199017">
    <property type="component" value="Unassembled WGS sequence"/>
</dbReference>
<evidence type="ECO:0000313" key="3">
    <source>
        <dbReference type="Proteomes" id="UP000199017"/>
    </source>
</evidence>
<reference evidence="2 3" key="1">
    <citation type="submission" date="2016-10" db="EMBL/GenBank/DDBJ databases">
        <authorList>
            <person name="de Groot N.N."/>
        </authorList>
    </citation>
    <scope>NUCLEOTIDE SEQUENCE [LARGE SCALE GENOMIC DNA]</scope>
    <source>
        <strain evidence="3">P4B,CCM 7963,CECT 7998,DSM 25260,IBRC-M 10614,KCTC 13821</strain>
    </source>
</reference>
<dbReference type="GO" id="GO:0003676">
    <property type="term" value="F:nucleic acid binding"/>
    <property type="evidence" value="ECO:0007669"/>
    <property type="project" value="InterPro"/>
</dbReference>
<evidence type="ECO:0000259" key="1">
    <source>
        <dbReference type="PROSITE" id="PS50879"/>
    </source>
</evidence>
<name>A0A1G8D330_9BACI</name>
<feature type="domain" description="RNase H type-1" evidence="1">
    <location>
        <begin position="1"/>
        <end position="127"/>
    </location>
</feature>
<dbReference type="SUPFAM" id="SSF53098">
    <property type="entry name" value="Ribonuclease H-like"/>
    <property type="match status" value="1"/>
</dbReference>
<dbReference type="AlphaFoldDB" id="A0A1G8D330"/>
<dbReference type="InterPro" id="IPR036397">
    <property type="entry name" value="RNaseH_sf"/>
</dbReference>
<accession>A0A1G8D330</accession>
<sequence>MLKIFVDGASAGNPGPAGAGIFINKGNGENEHYAIPLGPMTNHEAEFAALLEALKICKENNWNMASICTDSKLVDEAVEKRHTKKAAYKPYLSEILIQLEECELCFVKWIPSSTNRAADQLSKRAIQKNS</sequence>
<dbReference type="CDD" id="cd09279">
    <property type="entry name" value="RNase_HI_like"/>
    <property type="match status" value="1"/>
</dbReference>
<dbReference type="GO" id="GO:0004523">
    <property type="term" value="F:RNA-DNA hybrid ribonuclease activity"/>
    <property type="evidence" value="ECO:0007669"/>
    <property type="project" value="InterPro"/>
</dbReference>
<gene>
    <name evidence="2" type="ORF">SAMN05216352_101520</name>
</gene>
<dbReference type="PANTHER" id="PTHR47723:SF19">
    <property type="entry name" value="POLYNUCLEOTIDYL TRANSFERASE, RIBONUCLEASE H-LIKE SUPERFAMILY PROTEIN"/>
    <property type="match status" value="1"/>
</dbReference>
<dbReference type="PANTHER" id="PTHR47723">
    <property type="entry name" value="OS05G0353850 PROTEIN"/>
    <property type="match status" value="1"/>
</dbReference>
<dbReference type="InterPro" id="IPR053151">
    <property type="entry name" value="RNase_H-like"/>
</dbReference>
<evidence type="ECO:0000313" key="2">
    <source>
        <dbReference type="EMBL" id="SDH51580.1"/>
    </source>
</evidence>
<dbReference type="InterPro" id="IPR012337">
    <property type="entry name" value="RNaseH-like_sf"/>
</dbReference>
<proteinExistence type="predicted"/>
<dbReference type="PROSITE" id="PS50879">
    <property type="entry name" value="RNASE_H_1"/>
    <property type="match status" value="1"/>
</dbReference>
<dbReference type="STRING" id="930129.SAMN05216352_101520"/>
<dbReference type="Gene3D" id="3.30.420.10">
    <property type="entry name" value="Ribonuclease H-like superfamily/Ribonuclease H"/>
    <property type="match status" value="1"/>
</dbReference>
<protein>
    <submittedName>
        <fullName evidence="2">RNase HI</fullName>
    </submittedName>
</protein>
<dbReference type="RefSeq" id="WP_091580441.1">
    <property type="nucleotide sequence ID" value="NZ_FNDU01000001.1"/>
</dbReference>